<dbReference type="InterPro" id="IPR027417">
    <property type="entry name" value="P-loop_NTPase"/>
</dbReference>
<reference evidence="2" key="1">
    <citation type="submission" date="2016-10" db="EMBL/GenBank/DDBJ databases">
        <authorList>
            <person name="de Groot N.N."/>
        </authorList>
    </citation>
    <scope>NUCLEOTIDE SEQUENCE</scope>
</reference>
<sequence length="343" mass="38726">MKSSDITKVVEKLILQKLPVFIWGAPGIGKSSIVKSIAKEKNLEFIDLRLSLLDPTDLKGIPFFDADSNEGVWAKPSFLPKESDKRDGILFLDEINTAPPSVQASAYQLILDRKIGDYTLPSGWSIISAGNRENDRGVIYKMPPPLANRFVHFEMEVDFEDWKNWAYKNSIDSSIIAFLSYDKSMLFRFDATSSQKSFATPRSWDFVNTILKSGIDNKLLLESISGAIGKEAGVAFMSFRKVMLDLPPLEEILDGTLKSIESITDMNDTKIMMAISIGLVNLLRDKYLIGDIDKYIDNILDFSLTIPSEYSIMLVKDMQQNSIIIENSSKWADWVKSFEYLLV</sequence>
<dbReference type="Gene3D" id="3.40.50.300">
    <property type="entry name" value="P-loop containing nucleotide triphosphate hydrolases"/>
    <property type="match status" value="1"/>
</dbReference>
<dbReference type="SUPFAM" id="SSF52540">
    <property type="entry name" value="P-loop containing nucleoside triphosphate hydrolases"/>
    <property type="match status" value="1"/>
</dbReference>
<gene>
    <name evidence="2" type="ORF">MNB_SV-9-1116</name>
</gene>
<feature type="domain" description="ATPase AAA-3" evidence="1">
    <location>
        <begin position="20"/>
        <end position="151"/>
    </location>
</feature>
<dbReference type="GO" id="GO:0005524">
    <property type="term" value="F:ATP binding"/>
    <property type="evidence" value="ECO:0007669"/>
    <property type="project" value="InterPro"/>
</dbReference>
<dbReference type="GO" id="GO:0016887">
    <property type="term" value="F:ATP hydrolysis activity"/>
    <property type="evidence" value="ECO:0007669"/>
    <property type="project" value="InterPro"/>
</dbReference>
<dbReference type="EMBL" id="FPHG01000037">
    <property type="protein sequence ID" value="SFV58590.1"/>
    <property type="molecule type" value="Genomic_DNA"/>
</dbReference>
<proteinExistence type="predicted"/>
<dbReference type="AlphaFoldDB" id="A0A1W1BYB8"/>
<dbReference type="Pfam" id="PF07726">
    <property type="entry name" value="AAA_3"/>
    <property type="match status" value="1"/>
</dbReference>
<dbReference type="InterPro" id="IPR011703">
    <property type="entry name" value="ATPase_AAA-3"/>
</dbReference>
<protein>
    <submittedName>
        <fullName evidence="2">MoxR-like ATPases</fullName>
    </submittedName>
</protein>
<evidence type="ECO:0000313" key="2">
    <source>
        <dbReference type="EMBL" id="SFV58590.1"/>
    </source>
</evidence>
<evidence type="ECO:0000259" key="1">
    <source>
        <dbReference type="Pfam" id="PF07726"/>
    </source>
</evidence>
<accession>A0A1W1BYB8</accession>
<name>A0A1W1BYB8_9ZZZZ</name>
<dbReference type="CDD" id="cd00009">
    <property type="entry name" value="AAA"/>
    <property type="match status" value="1"/>
</dbReference>
<organism evidence="2">
    <name type="scientific">hydrothermal vent metagenome</name>
    <dbReference type="NCBI Taxonomy" id="652676"/>
    <lineage>
        <taxon>unclassified sequences</taxon>
        <taxon>metagenomes</taxon>
        <taxon>ecological metagenomes</taxon>
    </lineage>
</organism>